<proteinExistence type="predicted"/>
<reference evidence="1" key="1">
    <citation type="journal article" date="2015" name="Nature">
        <title>Complex archaea that bridge the gap between prokaryotes and eukaryotes.</title>
        <authorList>
            <person name="Spang A."/>
            <person name="Saw J.H."/>
            <person name="Jorgensen S.L."/>
            <person name="Zaremba-Niedzwiedzka K."/>
            <person name="Martijn J."/>
            <person name="Lind A.E."/>
            <person name="van Eijk R."/>
            <person name="Schleper C."/>
            <person name="Guy L."/>
            <person name="Ettema T.J."/>
        </authorList>
    </citation>
    <scope>NUCLEOTIDE SEQUENCE</scope>
</reference>
<evidence type="ECO:0000313" key="1">
    <source>
        <dbReference type="EMBL" id="KKN43908.1"/>
    </source>
</evidence>
<sequence length="144" mass="15357">MGTRSLTVVQNDAGDEIITMYRQMDGYPTGHGADLLEWGVGGQVVNGIGCDTPAKAYNGMECLAAQLVAAFKDGIGGTYLHPSGSRDVGEEYRYEISADAETNALVLKVIDVGYEYDGKVVEAIVLYEGLLDEFDPEAAEQVAA</sequence>
<protein>
    <submittedName>
        <fullName evidence="1">Uncharacterized protein</fullName>
    </submittedName>
</protein>
<name>A0A0F9TRA2_9ZZZZ</name>
<comment type="caution">
    <text evidence="1">The sequence shown here is derived from an EMBL/GenBank/DDBJ whole genome shotgun (WGS) entry which is preliminary data.</text>
</comment>
<accession>A0A0F9TRA2</accession>
<dbReference type="EMBL" id="LAZR01001482">
    <property type="protein sequence ID" value="KKN43908.1"/>
    <property type="molecule type" value="Genomic_DNA"/>
</dbReference>
<gene>
    <name evidence="1" type="ORF">LCGC14_0698570</name>
</gene>
<organism evidence="1">
    <name type="scientific">marine sediment metagenome</name>
    <dbReference type="NCBI Taxonomy" id="412755"/>
    <lineage>
        <taxon>unclassified sequences</taxon>
        <taxon>metagenomes</taxon>
        <taxon>ecological metagenomes</taxon>
    </lineage>
</organism>
<dbReference type="AlphaFoldDB" id="A0A0F9TRA2"/>